<feature type="compositionally biased region" description="Basic and acidic residues" evidence="1">
    <location>
        <begin position="97"/>
        <end position="107"/>
    </location>
</feature>
<feature type="region of interest" description="Disordered" evidence="1">
    <location>
        <begin position="67"/>
        <end position="107"/>
    </location>
</feature>
<protein>
    <submittedName>
        <fullName evidence="2">Uncharacterized protein</fullName>
    </submittedName>
</protein>
<dbReference type="EnsemblPlants" id="ORUFI02G12890.1">
    <property type="protein sequence ID" value="ORUFI02G12890.1"/>
    <property type="gene ID" value="ORUFI02G12890"/>
</dbReference>
<dbReference type="Proteomes" id="UP000008022">
    <property type="component" value="Unassembled WGS sequence"/>
</dbReference>
<name>A0A0E0ND90_ORYRU</name>
<reference evidence="3" key="1">
    <citation type="submission" date="2013-06" db="EMBL/GenBank/DDBJ databases">
        <authorList>
            <person name="Zhao Q."/>
        </authorList>
    </citation>
    <scope>NUCLEOTIDE SEQUENCE</scope>
    <source>
        <strain evidence="3">cv. W1943</strain>
    </source>
</reference>
<evidence type="ECO:0000313" key="2">
    <source>
        <dbReference type="EnsemblPlants" id="ORUFI02G12890.1"/>
    </source>
</evidence>
<sequence length="107" mass="11493">MAIIRFRGESHVLGVDLGECDGAVTPLLVLAFGYPIMSMDEQTSLTFAPFKDAAFNASLRRRGVRASMSPTAALASPSTPLRTPTTGTDTQRLHHAPQRELRSGHSA</sequence>
<reference evidence="2" key="2">
    <citation type="submission" date="2015-06" db="UniProtKB">
        <authorList>
            <consortium name="EnsemblPlants"/>
        </authorList>
    </citation>
    <scope>IDENTIFICATION</scope>
</reference>
<keyword evidence="3" id="KW-1185">Reference proteome</keyword>
<evidence type="ECO:0000256" key="1">
    <source>
        <dbReference type="SAM" id="MobiDB-lite"/>
    </source>
</evidence>
<organism evidence="2 3">
    <name type="scientific">Oryza rufipogon</name>
    <name type="common">Brownbeard rice</name>
    <name type="synonym">Asian wild rice</name>
    <dbReference type="NCBI Taxonomy" id="4529"/>
    <lineage>
        <taxon>Eukaryota</taxon>
        <taxon>Viridiplantae</taxon>
        <taxon>Streptophyta</taxon>
        <taxon>Embryophyta</taxon>
        <taxon>Tracheophyta</taxon>
        <taxon>Spermatophyta</taxon>
        <taxon>Magnoliopsida</taxon>
        <taxon>Liliopsida</taxon>
        <taxon>Poales</taxon>
        <taxon>Poaceae</taxon>
        <taxon>BOP clade</taxon>
        <taxon>Oryzoideae</taxon>
        <taxon>Oryzeae</taxon>
        <taxon>Oryzinae</taxon>
        <taxon>Oryza</taxon>
    </lineage>
</organism>
<evidence type="ECO:0000313" key="3">
    <source>
        <dbReference type="Proteomes" id="UP000008022"/>
    </source>
</evidence>
<dbReference type="AlphaFoldDB" id="A0A0E0ND90"/>
<dbReference type="Gramene" id="ORUFI02G12890.1">
    <property type="protein sequence ID" value="ORUFI02G12890.1"/>
    <property type="gene ID" value="ORUFI02G12890"/>
</dbReference>
<accession>A0A0E0ND90</accession>
<dbReference type="STRING" id="4529.A0A0E0ND90"/>
<proteinExistence type="predicted"/>
<dbReference type="HOGENOM" id="CLU_2214273_0_0_1"/>
<feature type="compositionally biased region" description="Low complexity" evidence="1">
    <location>
        <begin position="77"/>
        <end position="90"/>
    </location>
</feature>